<evidence type="ECO:0000313" key="3">
    <source>
        <dbReference type="EMBL" id="EJK73477.1"/>
    </source>
</evidence>
<sequence>MLFCASSKALLIGSAFLVVQSRSLSLIASKSLSRDEARHVVDHALCPIHQERERNLAALEAYGGVPASITNDDPRTEYTYGEFPYNSVDLLVDRSQKYVTRRDDDGRTNFVDLGSGSGRLVFYQCLTRRNWETHGIEISQQFHDLALGSCAVGQAEGFFGPDTGQPDASRLAFHNGNALGVEDEFFAHTRSEDNERIQRVLSTAHILFAYSSVWETERTQPFSQDLQAMILSSKWSERLAEVCPQGCVAITTDRALSPDFGWKLVDRADVENPSLFGSTGFISVLEK</sequence>
<dbReference type="OrthoDB" id="443402at2759"/>
<evidence type="ECO:0000256" key="1">
    <source>
        <dbReference type="SAM" id="SignalP"/>
    </source>
</evidence>
<organism evidence="3 4">
    <name type="scientific">Thalassiosira oceanica</name>
    <name type="common">Marine diatom</name>
    <dbReference type="NCBI Taxonomy" id="159749"/>
    <lineage>
        <taxon>Eukaryota</taxon>
        <taxon>Sar</taxon>
        <taxon>Stramenopiles</taxon>
        <taxon>Ochrophyta</taxon>
        <taxon>Bacillariophyta</taxon>
        <taxon>Coscinodiscophyceae</taxon>
        <taxon>Thalassiosirophycidae</taxon>
        <taxon>Thalassiosirales</taxon>
        <taxon>Thalassiosiraceae</taxon>
        <taxon>Thalassiosira</taxon>
    </lineage>
</organism>
<keyword evidence="4" id="KW-1185">Reference proteome</keyword>
<accession>K0TNF3</accession>
<comment type="caution">
    <text evidence="3">The sequence shown here is derived from an EMBL/GenBank/DDBJ whole genome shotgun (WGS) entry which is preliminary data.</text>
</comment>
<dbReference type="Pfam" id="PF08123">
    <property type="entry name" value="DOT1"/>
    <property type="match status" value="1"/>
</dbReference>
<dbReference type="eggNOG" id="ENOG502QY9W">
    <property type="taxonomic scope" value="Eukaryota"/>
</dbReference>
<feature type="signal peptide" evidence="1">
    <location>
        <begin position="1"/>
        <end position="21"/>
    </location>
</feature>
<dbReference type="InterPro" id="IPR025789">
    <property type="entry name" value="DOT1_dom"/>
</dbReference>
<gene>
    <name evidence="3" type="ORF">THAOC_04898</name>
</gene>
<evidence type="ECO:0000259" key="2">
    <source>
        <dbReference type="Pfam" id="PF08123"/>
    </source>
</evidence>
<feature type="domain" description="DOT1" evidence="2">
    <location>
        <begin position="74"/>
        <end position="147"/>
    </location>
</feature>
<name>K0TNF3_THAOC</name>
<reference evidence="3 4" key="1">
    <citation type="journal article" date="2012" name="Genome Biol.">
        <title>Genome and low-iron response of an oceanic diatom adapted to chronic iron limitation.</title>
        <authorList>
            <person name="Lommer M."/>
            <person name="Specht M."/>
            <person name="Roy A.S."/>
            <person name="Kraemer L."/>
            <person name="Andreson R."/>
            <person name="Gutowska M.A."/>
            <person name="Wolf J."/>
            <person name="Bergner S.V."/>
            <person name="Schilhabel M.B."/>
            <person name="Klostermeier U.C."/>
            <person name="Beiko R.G."/>
            <person name="Rosenstiel P."/>
            <person name="Hippler M."/>
            <person name="Laroche J."/>
        </authorList>
    </citation>
    <scope>NUCLEOTIDE SEQUENCE [LARGE SCALE GENOMIC DNA]</scope>
    <source>
        <strain evidence="3 4">CCMP1005</strain>
    </source>
</reference>
<dbReference type="GO" id="GO:0031151">
    <property type="term" value="F:histone H3K79 methyltransferase activity"/>
    <property type="evidence" value="ECO:0007669"/>
    <property type="project" value="InterPro"/>
</dbReference>
<dbReference type="InterPro" id="IPR029063">
    <property type="entry name" value="SAM-dependent_MTases_sf"/>
</dbReference>
<protein>
    <recommendedName>
        <fullName evidence="2">DOT1 domain-containing protein</fullName>
    </recommendedName>
</protein>
<dbReference type="AlphaFoldDB" id="K0TNF3"/>
<dbReference type="SUPFAM" id="SSF53335">
    <property type="entry name" value="S-adenosyl-L-methionine-dependent methyltransferases"/>
    <property type="match status" value="1"/>
</dbReference>
<dbReference type="Gene3D" id="3.40.50.150">
    <property type="entry name" value="Vaccinia Virus protein VP39"/>
    <property type="match status" value="1"/>
</dbReference>
<evidence type="ECO:0000313" key="4">
    <source>
        <dbReference type="Proteomes" id="UP000266841"/>
    </source>
</evidence>
<keyword evidence="1" id="KW-0732">Signal</keyword>
<feature type="chain" id="PRO_5003838627" description="DOT1 domain-containing protein" evidence="1">
    <location>
        <begin position="22"/>
        <end position="287"/>
    </location>
</feature>
<dbReference type="OMA" id="EYTYGEF"/>
<dbReference type="Proteomes" id="UP000266841">
    <property type="component" value="Unassembled WGS sequence"/>
</dbReference>
<proteinExistence type="predicted"/>
<dbReference type="EMBL" id="AGNL01004463">
    <property type="protein sequence ID" value="EJK73477.1"/>
    <property type="molecule type" value="Genomic_DNA"/>
</dbReference>